<protein>
    <recommendedName>
        <fullName evidence="2">histidine kinase</fullName>
        <ecNumber evidence="2">2.7.13.3</ecNumber>
    </recommendedName>
</protein>
<evidence type="ECO:0000313" key="4">
    <source>
        <dbReference type="EMBL" id="WFU64876.1"/>
    </source>
</evidence>
<dbReference type="PROSITE" id="PS50109">
    <property type="entry name" value="HIS_KIN"/>
    <property type="match status" value="1"/>
</dbReference>
<dbReference type="Gene3D" id="3.30.565.10">
    <property type="entry name" value="Histidine kinase-like ATPase, C-terminal domain"/>
    <property type="match status" value="1"/>
</dbReference>
<organism evidence="4 5">
    <name type="scientific">Bradyrhizobium brasilense</name>
    <dbReference type="NCBI Taxonomy" id="1419277"/>
    <lineage>
        <taxon>Bacteria</taxon>
        <taxon>Pseudomonadati</taxon>
        <taxon>Pseudomonadota</taxon>
        <taxon>Alphaproteobacteria</taxon>
        <taxon>Hyphomicrobiales</taxon>
        <taxon>Nitrobacteraceae</taxon>
        <taxon>Bradyrhizobium</taxon>
    </lineage>
</organism>
<gene>
    <name evidence="4" type="ORF">QA636_04825</name>
</gene>
<evidence type="ECO:0000313" key="5">
    <source>
        <dbReference type="Proteomes" id="UP001221546"/>
    </source>
</evidence>
<comment type="catalytic activity">
    <reaction evidence="1">
        <text>ATP + protein L-histidine = ADP + protein N-phospho-L-histidine.</text>
        <dbReference type="EC" id="2.7.13.3"/>
    </reaction>
</comment>
<keyword evidence="4" id="KW-0067">ATP-binding</keyword>
<dbReference type="PANTHER" id="PTHR43065:SF49">
    <property type="entry name" value="HISTIDINE KINASE"/>
    <property type="match status" value="1"/>
</dbReference>
<evidence type="ECO:0000259" key="3">
    <source>
        <dbReference type="PROSITE" id="PS50109"/>
    </source>
</evidence>
<dbReference type="RefSeq" id="WP_310885531.1">
    <property type="nucleotide sequence ID" value="NZ_CP121646.1"/>
</dbReference>
<accession>A0ABY8JKF5</accession>
<dbReference type="GO" id="GO:0005524">
    <property type="term" value="F:ATP binding"/>
    <property type="evidence" value="ECO:0007669"/>
    <property type="project" value="UniProtKB-KW"/>
</dbReference>
<dbReference type="Proteomes" id="UP001221546">
    <property type="component" value="Chromosome"/>
</dbReference>
<dbReference type="InterPro" id="IPR004358">
    <property type="entry name" value="Sig_transdc_His_kin-like_C"/>
</dbReference>
<dbReference type="InterPro" id="IPR036890">
    <property type="entry name" value="HATPase_C_sf"/>
</dbReference>
<dbReference type="InterPro" id="IPR005467">
    <property type="entry name" value="His_kinase_dom"/>
</dbReference>
<dbReference type="SUPFAM" id="SSF55874">
    <property type="entry name" value="ATPase domain of HSP90 chaperone/DNA topoisomerase II/histidine kinase"/>
    <property type="match status" value="1"/>
</dbReference>
<dbReference type="InterPro" id="IPR003594">
    <property type="entry name" value="HATPase_dom"/>
</dbReference>
<name>A0ABY8JKF5_9BRAD</name>
<feature type="domain" description="Histidine kinase" evidence="3">
    <location>
        <begin position="187"/>
        <end position="315"/>
    </location>
</feature>
<dbReference type="EMBL" id="CP121646">
    <property type="protein sequence ID" value="WFU64876.1"/>
    <property type="molecule type" value="Genomic_DNA"/>
</dbReference>
<proteinExistence type="predicted"/>
<dbReference type="PANTHER" id="PTHR43065">
    <property type="entry name" value="SENSOR HISTIDINE KINASE"/>
    <property type="match status" value="1"/>
</dbReference>
<evidence type="ECO:0000256" key="2">
    <source>
        <dbReference type="ARBA" id="ARBA00012438"/>
    </source>
</evidence>
<dbReference type="PRINTS" id="PR00344">
    <property type="entry name" value="BCTRLSENSOR"/>
</dbReference>
<reference evidence="4 5" key="1">
    <citation type="submission" date="2023-04" db="EMBL/GenBank/DDBJ databases">
        <title>Australian commercial rhizobial inoculants.</title>
        <authorList>
            <person name="Kohlmeier M.G."/>
            <person name="O'Hara G.W."/>
            <person name="Colombi E."/>
            <person name="Ramsay J.P."/>
            <person name="Terpolilli J."/>
        </authorList>
    </citation>
    <scope>NUCLEOTIDE SEQUENCE [LARGE SCALE GENOMIC DNA]</scope>
    <source>
        <strain evidence="4 5">CB627</strain>
    </source>
</reference>
<evidence type="ECO:0000256" key="1">
    <source>
        <dbReference type="ARBA" id="ARBA00000085"/>
    </source>
</evidence>
<sequence>MQIKETIGVSLPSSVEVPPLEDVVVLVDSAGVALGVECAFSARVRGTRDCGCGLIASKYVEIPLVGSDGEVSGILCHTGATSDARGVVAPRRRNGMRAITEPTQLLVHNINNLLVVIDSGSLLLEGQSDAAHRKAVLGKMQEEIAQGALSSRPLDAEQPCPKPIDGFVSGIRLAAIAGTLYWTLPADIAVRIDIAPDLWAFNADPEELYFALLDLCRNSANAMPRGGTISVTAHNVEPSADAAWRFVEIVVAGDGDGTPEKALLPAPYFTTEAEGGTGRGLTQIRRFAEGRGGTICIKSERGAGTQVRLFLPRVHTAPLQGAIFGTEIAYRPSSNGGVFYVVSPATAMTPSWPANNSGDHFDK</sequence>
<keyword evidence="4" id="KW-0547">Nucleotide-binding</keyword>
<dbReference type="Pfam" id="PF02518">
    <property type="entry name" value="HATPase_c"/>
    <property type="match status" value="1"/>
</dbReference>
<keyword evidence="5" id="KW-1185">Reference proteome</keyword>
<dbReference type="SMART" id="SM00387">
    <property type="entry name" value="HATPase_c"/>
    <property type="match status" value="1"/>
</dbReference>
<dbReference type="EC" id="2.7.13.3" evidence="2"/>